<name>A0AAE8HQX2_9HYPH</name>
<organism evidence="2 4">
    <name type="scientific">Methylobacterium phyllosphaerae</name>
    <dbReference type="NCBI Taxonomy" id="418223"/>
    <lineage>
        <taxon>Bacteria</taxon>
        <taxon>Pseudomonadati</taxon>
        <taxon>Pseudomonadota</taxon>
        <taxon>Alphaproteobacteria</taxon>
        <taxon>Hyphomicrobiales</taxon>
        <taxon>Methylobacteriaceae</taxon>
        <taxon>Methylobacterium</taxon>
    </lineage>
</organism>
<dbReference type="SUPFAM" id="SSF56801">
    <property type="entry name" value="Acetyl-CoA synthetase-like"/>
    <property type="match status" value="1"/>
</dbReference>
<protein>
    <recommendedName>
        <fullName evidence="5">AMP-dependent synthetase</fullName>
    </recommendedName>
</protein>
<dbReference type="Proteomes" id="UP000185487">
    <property type="component" value="Chromosome"/>
</dbReference>
<proteinExistence type="predicted"/>
<accession>A0AAE8HQX2</accession>
<sequence>MYGVHPPAAFLPVPARDADRRVRTGDAGGANADRRVAPSGPAAAICPHRFSRWAWSEGLRAGQTVALLVQDLGQAEAMRLGLVRLGLRVVCLDCAGRGQALADSLSQSDAALVVVDTNLADVYAGLMGRLASYPAVWWNGPGADYASLDLALAEQA</sequence>
<dbReference type="EMBL" id="CP015367">
    <property type="protein sequence ID" value="APT29615.1"/>
    <property type="molecule type" value="Genomic_DNA"/>
</dbReference>
<reference evidence="2 4" key="2">
    <citation type="submission" date="2016-10" db="EMBL/GenBank/DDBJ databases">
        <authorList>
            <person name="Varghese N."/>
            <person name="Submissions S."/>
        </authorList>
    </citation>
    <scope>NUCLEOTIDE SEQUENCE [LARGE SCALE GENOMIC DNA]</scope>
    <source>
        <strain evidence="2 4">CBMB27</strain>
    </source>
</reference>
<reference evidence="1 3" key="1">
    <citation type="submission" date="2016-04" db="EMBL/GenBank/DDBJ databases">
        <title>Complete genome sequencing and analysis of CBMB27, Methylobacterium phyllosphaerae isolated from leaf tissues of rice (Oryza sativa L.).</title>
        <authorList>
            <person name="Lee Y."/>
            <person name="Hwangbo K."/>
            <person name="Chung H."/>
            <person name="Yoo J."/>
            <person name="Kim K.Y."/>
            <person name="Sa T.M."/>
            <person name="Um Y."/>
            <person name="Madhaiyan M."/>
        </authorList>
    </citation>
    <scope>NUCLEOTIDE SEQUENCE [LARGE SCALE GENOMIC DNA]</scope>
    <source>
        <strain evidence="1 3">CBMB27</strain>
    </source>
</reference>
<evidence type="ECO:0008006" key="5">
    <source>
        <dbReference type="Google" id="ProtNLM"/>
    </source>
</evidence>
<evidence type="ECO:0000313" key="1">
    <source>
        <dbReference type="EMBL" id="APT29615.1"/>
    </source>
</evidence>
<keyword evidence="3" id="KW-1185">Reference proteome</keyword>
<dbReference type="Gene3D" id="3.40.50.12780">
    <property type="entry name" value="N-terminal domain of ligase-like"/>
    <property type="match status" value="1"/>
</dbReference>
<dbReference type="EMBL" id="FOPK01000008">
    <property type="protein sequence ID" value="SFG78408.1"/>
    <property type="molecule type" value="Genomic_DNA"/>
</dbReference>
<evidence type="ECO:0000313" key="4">
    <source>
        <dbReference type="Proteomes" id="UP000199140"/>
    </source>
</evidence>
<evidence type="ECO:0000313" key="3">
    <source>
        <dbReference type="Proteomes" id="UP000185487"/>
    </source>
</evidence>
<dbReference type="KEGG" id="mphy:MCBMB27_00324"/>
<evidence type="ECO:0000313" key="2">
    <source>
        <dbReference type="EMBL" id="SFG78408.1"/>
    </source>
</evidence>
<dbReference type="AlphaFoldDB" id="A0AAE8HQX2"/>
<gene>
    <name evidence="1" type="ORF">MCBMB27_00324</name>
    <name evidence="2" type="ORF">SAMN05192567_1089</name>
</gene>
<dbReference type="InterPro" id="IPR042099">
    <property type="entry name" value="ANL_N_sf"/>
</dbReference>
<dbReference type="Proteomes" id="UP000199140">
    <property type="component" value="Unassembled WGS sequence"/>
</dbReference>